<dbReference type="HAMAP" id="MF_01240">
    <property type="entry name" value="UPF0309"/>
    <property type="match status" value="1"/>
</dbReference>
<dbReference type="STRING" id="930129.SAMN05216352_10459"/>
<dbReference type="GO" id="GO:0016853">
    <property type="term" value="F:isomerase activity"/>
    <property type="evidence" value="ECO:0007669"/>
    <property type="project" value="UniProtKB-KW"/>
</dbReference>
<dbReference type="InterPro" id="IPR001347">
    <property type="entry name" value="SIS_dom"/>
</dbReference>
<evidence type="ECO:0000313" key="3">
    <source>
        <dbReference type="EMBL" id="SDI00339.1"/>
    </source>
</evidence>
<protein>
    <recommendedName>
        <fullName evidence="1">UPF0309 protein SAMN05216352_10459</fullName>
    </recommendedName>
</protein>
<dbReference type="GO" id="GO:1901135">
    <property type="term" value="P:carbohydrate derivative metabolic process"/>
    <property type="evidence" value="ECO:0007669"/>
    <property type="project" value="InterPro"/>
</dbReference>
<dbReference type="SUPFAM" id="SSF53697">
    <property type="entry name" value="SIS domain"/>
    <property type="match status" value="1"/>
</dbReference>
<dbReference type="Pfam" id="PF13580">
    <property type="entry name" value="SIS_2"/>
    <property type="match status" value="1"/>
</dbReference>
<comment type="similarity">
    <text evidence="1">Belongs to the UPF0309 family.</text>
</comment>
<dbReference type="RefSeq" id="WP_091583404.1">
    <property type="nucleotide sequence ID" value="NZ_FNDU01000004.1"/>
</dbReference>
<dbReference type="EMBL" id="FNDU01000004">
    <property type="protein sequence ID" value="SDI00339.1"/>
    <property type="molecule type" value="Genomic_DNA"/>
</dbReference>
<dbReference type="PROSITE" id="PS51464">
    <property type="entry name" value="SIS"/>
    <property type="match status" value="1"/>
</dbReference>
<dbReference type="InterPro" id="IPR022951">
    <property type="entry name" value="UPF0309"/>
</dbReference>
<feature type="domain" description="SIS" evidence="2">
    <location>
        <begin position="31"/>
        <end position="207"/>
    </location>
</feature>
<evidence type="ECO:0000256" key="1">
    <source>
        <dbReference type="HAMAP-Rule" id="MF_01240"/>
    </source>
</evidence>
<dbReference type="GO" id="GO:0097367">
    <property type="term" value="F:carbohydrate derivative binding"/>
    <property type="evidence" value="ECO:0007669"/>
    <property type="project" value="InterPro"/>
</dbReference>
<accession>A0A1G8H194</accession>
<name>A0A1G8H194_9BACI</name>
<proteinExistence type="inferred from homology"/>
<evidence type="ECO:0000313" key="4">
    <source>
        <dbReference type="Proteomes" id="UP000199017"/>
    </source>
</evidence>
<evidence type="ECO:0000259" key="2">
    <source>
        <dbReference type="PROSITE" id="PS51464"/>
    </source>
</evidence>
<keyword evidence="3" id="KW-0413">Isomerase</keyword>
<gene>
    <name evidence="3" type="ORF">SAMN05216352_10459</name>
</gene>
<dbReference type="Gene3D" id="3.40.50.10490">
    <property type="entry name" value="Glucose-6-phosphate isomerase like protein, domain 1"/>
    <property type="match status" value="1"/>
</dbReference>
<dbReference type="Proteomes" id="UP000199017">
    <property type="component" value="Unassembled WGS sequence"/>
</dbReference>
<dbReference type="PANTHER" id="PTHR30390:SF7">
    <property type="entry name" value="PHOSPHOHEPTOSE ISOMERASE"/>
    <property type="match status" value="1"/>
</dbReference>
<sequence length="246" mass="27316">MFLHYFHEIKQLIDEVERKEARTIQKAAKQIADKVSEGGLLYVFGCGHSHIMAEELFYRAGGLVPVYPILEEKLMLHQGPVQSSQLERKTDYAASFMEELPLTEKDVLLVVSTSGRNGVPVDAALLGKQKGSRVIALTSKTYAASQPSRHDTGKHLHDTADIVLDNHIPKGDALLKAETEPELQFAPGSSLINIAILQGMIAEVLHLLEQTQTELPVFKSANIEGSDEHNKRMVDLYKNRIPLLKS</sequence>
<dbReference type="PANTHER" id="PTHR30390">
    <property type="entry name" value="SEDOHEPTULOSE 7-PHOSPHATE ISOMERASE / DNAA INITIATOR-ASSOCIATING FACTOR FOR REPLICATION INITIATION"/>
    <property type="match status" value="1"/>
</dbReference>
<dbReference type="OrthoDB" id="9805185at2"/>
<dbReference type="CDD" id="cd05013">
    <property type="entry name" value="SIS_RpiR"/>
    <property type="match status" value="1"/>
</dbReference>
<keyword evidence="4" id="KW-1185">Reference proteome</keyword>
<dbReference type="InterPro" id="IPR035472">
    <property type="entry name" value="RpiR-like_SIS"/>
</dbReference>
<dbReference type="NCBIfam" id="NF002805">
    <property type="entry name" value="PRK02947.1"/>
    <property type="match status" value="1"/>
</dbReference>
<organism evidence="3 4">
    <name type="scientific">Alteribacillus bidgolensis</name>
    <dbReference type="NCBI Taxonomy" id="930129"/>
    <lineage>
        <taxon>Bacteria</taxon>
        <taxon>Bacillati</taxon>
        <taxon>Bacillota</taxon>
        <taxon>Bacilli</taxon>
        <taxon>Bacillales</taxon>
        <taxon>Bacillaceae</taxon>
        <taxon>Alteribacillus</taxon>
    </lineage>
</organism>
<dbReference type="InterPro" id="IPR050099">
    <property type="entry name" value="SIS_GmhA/DiaA_subfam"/>
</dbReference>
<dbReference type="AlphaFoldDB" id="A0A1G8H194"/>
<dbReference type="InterPro" id="IPR046348">
    <property type="entry name" value="SIS_dom_sf"/>
</dbReference>
<reference evidence="3 4" key="1">
    <citation type="submission" date="2016-10" db="EMBL/GenBank/DDBJ databases">
        <authorList>
            <person name="de Groot N.N."/>
        </authorList>
    </citation>
    <scope>NUCLEOTIDE SEQUENCE [LARGE SCALE GENOMIC DNA]</scope>
    <source>
        <strain evidence="4">P4B,CCM 7963,CECT 7998,DSM 25260,IBRC-M 10614,KCTC 13821</strain>
    </source>
</reference>